<dbReference type="Proteomes" id="UP000323876">
    <property type="component" value="Unassembled WGS sequence"/>
</dbReference>
<evidence type="ECO:0000313" key="2">
    <source>
        <dbReference type="Proteomes" id="UP000323876"/>
    </source>
</evidence>
<proteinExistence type="predicted"/>
<comment type="caution">
    <text evidence="1">The sequence shown here is derived from an EMBL/GenBank/DDBJ whole genome shotgun (WGS) entry which is preliminary data.</text>
</comment>
<sequence length="139" mass="15096">MKALGRHDPRAAGRHQPIAVEMIPRHPAGNPEFRARFRLEVQAAQRVTGVHTTERKRVDLVPEYAGFSVNGSPLDDLPTVRRIDSDGTCATYHPVRPTIEDRGEQIAVTERPTGPGAAEAVCAATESVLGGVVARLRSR</sequence>
<organism evidence="1 2">
    <name type="scientific">Nocardia colli</name>
    <dbReference type="NCBI Taxonomy" id="2545717"/>
    <lineage>
        <taxon>Bacteria</taxon>
        <taxon>Bacillati</taxon>
        <taxon>Actinomycetota</taxon>
        <taxon>Actinomycetes</taxon>
        <taxon>Mycobacteriales</taxon>
        <taxon>Nocardiaceae</taxon>
        <taxon>Nocardia</taxon>
    </lineage>
</organism>
<protein>
    <submittedName>
        <fullName evidence="1">Uncharacterized protein</fullName>
    </submittedName>
</protein>
<evidence type="ECO:0000313" key="1">
    <source>
        <dbReference type="EMBL" id="KAA8889806.1"/>
    </source>
</evidence>
<gene>
    <name evidence="1" type="ORF">F3087_00205</name>
</gene>
<dbReference type="AlphaFoldDB" id="A0A5N0ELP7"/>
<accession>A0A5N0ELP7</accession>
<keyword evidence="2" id="KW-1185">Reference proteome</keyword>
<dbReference type="EMBL" id="VXLC01000001">
    <property type="protein sequence ID" value="KAA8889806.1"/>
    <property type="molecule type" value="Genomic_DNA"/>
</dbReference>
<dbReference type="RefSeq" id="WP_150399725.1">
    <property type="nucleotide sequence ID" value="NZ_VXLC01000001.1"/>
</dbReference>
<name>A0A5N0ELP7_9NOCA</name>
<reference evidence="1 2" key="1">
    <citation type="submission" date="2019-09" db="EMBL/GenBank/DDBJ databases">
        <authorList>
            <person name="Wang X."/>
        </authorList>
    </citation>
    <scope>NUCLEOTIDE SEQUENCE [LARGE SCALE GENOMIC DNA]</scope>
    <source>
        <strain evidence="1 2">CICC 11023</strain>
    </source>
</reference>